<dbReference type="AlphaFoldDB" id="A0A6C0GIS4"/>
<dbReference type="EMBL" id="CP048222">
    <property type="protein sequence ID" value="QHT67744.1"/>
    <property type="molecule type" value="Genomic_DNA"/>
</dbReference>
<protein>
    <submittedName>
        <fullName evidence="2">Uncharacterized protein</fullName>
    </submittedName>
</protein>
<keyword evidence="1" id="KW-0812">Transmembrane</keyword>
<name>A0A6C0GIS4_9BACT</name>
<accession>A0A6C0GIS4</accession>
<feature type="transmembrane region" description="Helical" evidence="1">
    <location>
        <begin position="128"/>
        <end position="147"/>
    </location>
</feature>
<dbReference type="RefSeq" id="WP_162443767.1">
    <property type="nucleotide sequence ID" value="NZ_CP048222.1"/>
</dbReference>
<organism evidence="2 3">
    <name type="scientific">Rhodocytophaga rosea</name>
    <dbReference type="NCBI Taxonomy" id="2704465"/>
    <lineage>
        <taxon>Bacteria</taxon>
        <taxon>Pseudomonadati</taxon>
        <taxon>Bacteroidota</taxon>
        <taxon>Cytophagia</taxon>
        <taxon>Cytophagales</taxon>
        <taxon>Rhodocytophagaceae</taxon>
        <taxon>Rhodocytophaga</taxon>
    </lineage>
</organism>
<evidence type="ECO:0000256" key="1">
    <source>
        <dbReference type="SAM" id="Phobius"/>
    </source>
</evidence>
<proteinExistence type="predicted"/>
<keyword evidence="1" id="KW-1133">Transmembrane helix</keyword>
<reference evidence="2 3" key="1">
    <citation type="submission" date="2020-01" db="EMBL/GenBank/DDBJ databases">
        <authorList>
            <person name="Kim M.K."/>
        </authorList>
    </citation>
    <scope>NUCLEOTIDE SEQUENCE [LARGE SCALE GENOMIC DNA]</scope>
    <source>
        <strain evidence="2 3">172606-1</strain>
    </source>
</reference>
<dbReference type="KEGG" id="rhoz:GXP67_14430"/>
<evidence type="ECO:0000313" key="3">
    <source>
        <dbReference type="Proteomes" id="UP000480178"/>
    </source>
</evidence>
<keyword evidence="3" id="KW-1185">Reference proteome</keyword>
<sequence>MAQTTIQDSVIGVVAMNNDTKDSLKSYLNQRIIVKTRGIDSLIFINESIVLFINGIPINSSIATPSIKNRQNLIFNIGDTAVANEIWSLFYVPNKSERKFTISAGINDGDPLPASKDNFTIIFYSKNWLYGAYLTIVLLLIAFIILIRKSNIIKEPNTSIDPPFSLARTQFAFWTFIIVK</sequence>
<evidence type="ECO:0000313" key="2">
    <source>
        <dbReference type="EMBL" id="QHT67744.1"/>
    </source>
</evidence>
<keyword evidence="1" id="KW-0472">Membrane</keyword>
<dbReference type="Proteomes" id="UP000480178">
    <property type="component" value="Chromosome"/>
</dbReference>
<gene>
    <name evidence="2" type="ORF">GXP67_14430</name>
</gene>